<dbReference type="Proteomes" id="UP000740926">
    <property type="component" value="Unassembled WGS sequence"/>
</dbReference>
<feature type="compositionally biased region" description="Polar residues" evidence="1">
    <location>
        <begin position="41"/>
        <end position="55"/>
    </location>
</feature>
<evidence type="ECO:0000313" key="2">
    <source>
        <dbReference type="EMBL" id="KAG1575303.1"/>
    </source>
</evidence>
<keyword evidence="3" id="KW-1185">Reference proteome</keyword>
<dbReference type="Gene3D" id="3.30.110.20">
    <property type="entry name" value="Alba-like domain"/>
    <property type="match status" value="1"/>
</dbReference>
<reference evidence="2 3" key="1">
    <citation type="journal article" date="2020" name="Microb. Genom.">
        <title>Genetic diversity of clinical and environmental Mucorales isolates obtained from an investigation of mucormycosis cases among solid organ transplant recipients.</title>
        <authorList>
            <person name="Nguyen M.H."/>
            <person name="Kaul D."/>
            <person name="Muto C."/>
            <person name="Cheng S.J."/>
            <person name="Richter R.A."/>
            <person name="Bruno V.M."/>
            <person name="Liu G."/>
            <person name="Beyhan S."/>
            <person name="Sundermann A.J."/>
            <person name="Mounaud S."/>
            <person name="Pasculle A.W."/>
            <person name="Nierman W.C."/>
            <person name="Driscoll E."/>
            <person name="Cumbie R."/>
            <person name="Clancy C.J."/>
            <person name="Dupont C.L."/>
        </authorList>
    </citation>
    <scope>NUCLEOTIDE SEQUENCE [LARGE SCALE GENOMIC DNA]</scope>
    <source>
        <strain evidence="2 3">GL24</strain>
    </source>
</reference>
<evidence type="ECO:0000313" key="3">
    <source>
        <dbReference type="Proteomes" id="UP000740926"/>
    </source>
</evidence>
<evidence type="ECO:0000256" key="1">
    <source>
        <dbReference type="SAM" id="MobiDB-lite"/>
    </source>
</evidence>
<dbReference type="AlphaFoldDB" id="A0A9P7CUI6"/>
<dbReference type="GO" id="GO:0003676">
    <property type="term" value="F:nucleic acid binding"/>
    <property type="evidence" value="ECO:0007669"/>
    <property type="project" value="InterPro"/>
</dbReference>
<feature type="compositionally biased region" description="Basic residues" evidence="1">
    <location>
        <begin position="66"/>
        <end position="76"/>
    </location>
</feature>
<proteinExistence type="predicted"/>
<feature type="region of interest" description="Disordered" evidence="1">
    <location>
        <begin position="1"/>
        <end position="83"/>
    </location>
</feature>
<feature type="compositionally biased region" description="Basic and acidic residues" evidence="1">
    <location>
        <begin position="20"/>
        <end position="37"/>
    </location>
</feature>
<name>A0A9P7CUI6_9FUNG</name>
<comment type="caution">
    <text evidence="2">The sequence shown here is derived from an EMBL/GenBank/DDBJ whole genome shotgun (WGS) entry which is preliminary data.</text>
</comment>
<accession>A0A9P7CUI6</accession>
<dbReference type="SUPFAM" id="SSF82704">
    <property type="entry name" value="AlbA-like"/>
    <property type="match status" value="1"/>
</dbReference>
<organism evidence="2 3">
    <name type="scientific">Rhizopus delemar</name>
    <dbReference type="NCBI Taxonomy" id="936053"/>
    <lineage>
        <taxon>Eukaryota</taxon>
        <taxon>Fungi</taxon>
        <taxon>Fungi incertae sedis</taxon>
        <taxon>Mucoromycota</taxon>
        <taxon>Mucoromycotina</taxon>
        <taxon>Mucoromycetes</taxon>
        <taxon>Mucorales</taxon>
        <taxon>Mucorineae</taxon>
        <taxon>Rhizopodaceae</taxon>
        <taxon>Rhizopus</taxon>
    </lineage>
</organism>
<dbReference type="InterPro" id="IPR036882">
    <property type="entry name" value="Alba-like_dom_sf"/>
</dbReference>
<gene>
    <name evidence="2" type="ORF">G6F50_001205</name>
</gene>
<sequence>MLNPFAGEFKPNLMENGSPLKKDKQKEQKKHTNDGRKKQTPNENTSTKKPVSSTASAKKKDSQANKKNKQDKRRASRHETAASVDLDNQFKEAKFIAIEAAINPIHRIHNTGSSNFAENQFEHGYERYVDWIDRSLKLYDMVTVVGMENAIADVVSLVSILQERKMGVHEEVETFTTIQENGRKASCIQVRLHSYNCTAIRMEYKMSLARKRLDSSARPIKHTV</sequence>
<protein>
    <submittedName>
        <fullName evidence="2">Uncharacterized protein</fullName>
    </submittedName>
</protein>
<dbReference type="EMBL" id="JAANIU010000095">
    <property type="protein sequence ID" value="KAG1575303.1"/>
    <property type="molecule type" value="Genomic_DNA"/>
</dbReference>